<accession>A0A0C2CU62</accession>
<dbReference type="InterPro" id="IPR015032">
    <property type="entry name" value="ThsB__TIR-like_domain"/>
</dbReference>
<organism evidence="3 4">
    <name type="scientific">Enhygromyxa salina</name>
    <dbReference type="NCBI Taxonomy" id="215803"/>
    <lineage>
        <taxon>Bacteria</taxon>
        <taxon>Pseudomonadati</taxon>
        <taxon>Myxococcota</taxon>
        <taxon>Polyangia</taxon>
        <taxon>Nannocystales</taxon>
        <taxon>Nannocystaceae</taxon>
        <taxon>Enhygromyxa</taxon>
    </lineage>
</organism>
<name>A0A0C2CU62_9BACT</name>
<dbReference type="Gene3D" id="3.40.50.9200">
    <property type="entry name" value="Hypothetical protein MTH538"/>
    <property type="match status" value="1"/>
</dbReference>
<evidence type="ECO:0000259" key="2">
    <source>
        <dbReference type="Pfam" id="PF08937"/>
    </source>
</evidence>
<evidence type="ECO:0000313" key="3">
    <source>
        <dbReference type="EMBL" id="KIG14691.1"/>
    </source>
</evidence>
<keyword evidence="1" id="KW-1133">Transmembrane helix</keyword>
<keyword evidence="1" id="KW-0472">Membrane</keyword>
<evidence type="ECO:0000313" key="4">
    <source>
        <dbReference type="Proteomes" id="UP000031599"/>
    </source>
</evidence>
<evidence type="ECO:0000256" key="1">
    <source>
        <dbReference type="SAM" id="Phobius"/>
    </source>
</evidence>
<gene>
    <name evidence="3" type="ORF">DB30_06417</name>
</gene>
<feature type="transmembrane region" description="Helical" evidence="1">
    <location>
        <begin position="175"/>
        <end position="193"/>
    </location>
</feature>
<proteinExistence type="predicted"/>
<protein>
    <recommendedName>
        <fullName evidence="2">Thoeris protein ThsB TIR-like domain-containing protein</fullName>
    </recommendedName>
</protein>
<dbReference type="EMBL" id="JMCC02000067">
    <property type="protein sequence ID" value="KIG14691.1"/>
    <property type="molecule type" value="Genomic_DNA"/>
</dbReference>
<feature type="domain" description="Thoeris protein ThsB TIR-like" evidence="2">
    <location>
        <begin position="20"/>
        <end position="74"/>
    </location>
</feature>
<dbReference type="Proteomes" id="UP000031599">
    <property type="component" value="Unassembled WGS sequence"/>
</dbReference>
<sequence length="246" mass="26998">MHMRNVQHVDSSVPVWDQLNVDNPQSEIERRISECDRVLVILTKRSHKSDWINQEVAWARQYGKPVIGIWPHGEAGSPIPREVLEANAHLIGWRATSLEKAVMLEDVGDYRALDLAEDADFDRAVCRVVGAVGAVSLLLIGYELGQAHKLQRALRSRRLEVNLVGDPRSMAQNTVMGAGVGAFLMAVVGLLFGRTRGQVARLAGLGAVAGAGFVAHHHLKVRVRQLETLTIMEFEQANQPKALGPG</sequence>
<dbReference type="SUPFAM" id="SSF52206">
    <property type="entry name" value="Hypothetical protein MTH538"/>
    <property type="match status" value="1"/>
</dbReference>
<dbReference type="Pfam" id="PF08937">
    <property type="entry name" value="ThsB_TIR"/>
    <property type="match status" value="1"/>
</dbReference>
<keyword evidence="1" id="KW-0812">Transmembrane</keyword>
<comment type="caution">
    <text evidence="3">The sequence shown here is derived from an EMBL/GenBank/DDBJ whole genome shotgun (WGS) entry which is preliminary data.</text>
</comment>
<reference evidence="3 4" key="1">
    <citation type="submission" date="2014-12" db="EMBL/GenBank/DDBJ databases">
        <title>Genome assembly of Enhygromyxa salina DSM 15201.</title>
        <authorList>
            <person name="Sharma G."/>
            <person name="Subramanian S."/>
        </authorList>
    </citation>
    <scope>NUCLEOTIDE SEQUENCE [LARGE SCALE GENOMIC DNA]</scope>
    <source>
        <strain evidence="3 4">DSM 15201</strain>
    </source>
</reference>
<dbReference type="AlphaFoldDB" id="A0A0C2CU62"/>
<dbReference type="InterPro" id="IPR036490">
    <property type="entry name" value="ThsB_TIR-like_sf"/>
</dbReference>